<proteinExistence type="inferred from homology"/>
<gene>
    <name evidence="8 10" type="primary">tilS</name>
    <name evidence="10" type="ORF">RQP53_07735</name>
</gene>
<keyword evidence="4 8" id="KW-0819">tRNA processing</keyword>
<dbReference type="InterPro" id="IPR012094">
    <property type="entry name" value="tRNA_Ile_lys_synt"/>
</dbReference>
<dbReference type="RefSeq" id="WP_315649645.1">
    <property type="nucleotide sequence ID" value="NZ_JAVXZY010000002.1"/>
</dbReference>
<dbReference type="Pfam" id="PF01171">
    <property type="entry name" value="ATP_bind_3"/>
    <property type="match status" value="1"/>
</dbReference>
<protein>
    <recommendedName>
        <fullName evidence="8">tRNA(Ile)-lysidine synthase</fullName>
        <ecNumber evidence="8">6.3.4.19</ecNumber>
    </recommendedName>
    <alternativeName>
        <fullName evidence="8">tRNA(Ile)-2-lysyl-cytidine synthase</fullName>
    </alternativeName>
    <alternativeName>
        <fullName evidence="8">tRNA(Ile)-lysidine synthetase</fullName>
    </alternativeName>
</protein>
<dbReference type="Pfam" id="PF11734">
    <property type="entry name" value="TilS_C"/>
    <property type="match status" value="1"/>
</dbReference>
<dbReference type="InterPro" id="IPR011063">
    <property type="entry name" value="TilS/TtcA_N"/>
</dbReference>
<dbReference type="PANTHER" id="PTHR43033">
    <property type="entry name" value="TRNA(ILE)-LYSIDINE SYNTHASE-RELATED"/>
    <property type="match status" value="1"/>
</dbReference>
<comment type="function">
    <text evidence="8">Ligates lysine onto the cytidine present at position 34 of the AUA codon-specific tRNA(Ile) that contains the anticodon CAU, in an ATP-dependent manner. Cytidine is converted to lysidine, thus changing the amino acid specificity of the tRNA from methionine to isoleucine.</text>
</comment>
<sequence length="447" mass="48413">MLALAYSGGRDSSALLHATVHAAARLNADCGAALQVLALHVHHGLSTQADGWERHCQAQCQQWADEGLPLSFQSRRLTGAPARGDSVEAWARDGRYRALSEMAQQAGATLLLLAQHRRDQAETVLLQALRGGGVAGLAAMPQGQERAGLSWQRPWLQQPREAIEAYLAQHRLSHIEDDSNADTRYARNRLRLQVLPALQAAFPQAEQALAQTAQWAQQALALQTEIAASDAAAAEAAGLWRADALDLAALRALSPARANNLLRHWLELVLGQPAPASLVQRLLSEALRRPRHQAAARWPTPGPMLELYRDVLRPLPPPPAASTAGALVDAVVEAVDFSQPGDYRLAGWPGVWRVRLAMPADPGLPADLLRRAELRRRSGGEQFQLQARTPPRGLKKCWQAAAVPASARQAPLLYARDALVYVHGLGLDARVERCAGGLLIAWVPDEA</sequence>
<comment type="catalytic activity">
    <reaction evidence="7 8">
        <text>cytidine(34) in tRNA(Ile2) + L-lysine + ATP = lysidine(34) in tRNA(Ile2) + AMP + diphosphate + H(+)</text>
        <dbReference type="Rhea" id="RHEA:43744"/>
        <dbReference type="Rhea" id="RHEA-COMP:10625"/>
        <dbReference type="Rhea" id="RHEA-COMP:10670"/>
        <dbReference type="ChEBI" id="CHEBI:15378"/>
        <dbReference type="ChEBI" id="CHEBI:30616"/>
        <dbReference type="ChEBI" id="CHEBI:32551"/>
        <dbReference type="ChEBI" id="CHEBI:33019"/>
        <dbReference type="ChEBI" id="CHEBI:82748"/>
        <dbReference type="ChEBI" id="CHEBI:83665"/>
        <dbReference type="ChEBI" id="CHEBI:456215"/>
        <dbReference type="EC" id="6.3.4.19"/>
    </reaction>
</comment>
<organism evidence="10 11">
    <name type="scientific">Roseateles aquae</name>
    <dbReference type="NCBI Taxonomy" id="3077235"/>
    <lineage>
        <taxon>Bacteria</taxon>
        <taxon>Pseudomonadati</taxon>
        <taxon>Pseudomonadota</taxon>
        <taxon>Betaproteobacteria</taxon>
        <taxon>Burkholderiales</taxon>
        <taxon>Sphaerotilaceae</taxon>
        <taxon>Roseateles</taxon>
    </lineage>
</organism>
<evidence type="ECO:0000256" key="1">
    <source>
        <dbReference type="ARBA" id="ARBA00004496"/>
    </source>
</evidence>
<dbReference type="InterPro" id="IPR012796">
    <property type="entry name" value="Lysidine-tRNA-synth_C"/>
</dbReference>
<evidence type="ECO:0000256" key="3">
    <source>
        <dbReference type="ARBA" id="ARBA00022598"/>
    </source>
</evidence>
<dbReference type="GO" id="GO:0032267">
    <property type="term" value="F:tRNA(Ile)-lysidine synthase activity"/>
    <property type="evidence" value="ECO:0007669"/>
    <property type="project" value="UniProtKB-EC"/>
</dbReference>
<comment type="subcellular location">
    <subcellularLocation>
        <location evidence="1 8">Cytoplasm</location>
    </subcellularLocation>
</comment>
<dbReference type="PANTHER" id="PTHR43033:SF1">
    <property type="entry name" value="TRNA(ILE)-LYSIDINE SYNTHASE-RELATED"/>
    <property type="match status" value="1"/>
</dbReference>
<accession>A0ABU3P9B6</accession>
<dbReference type="NCBIfam" id="TIGR02433">
    <property type="entry name" value="lysidine_TilS_C"/>
    <property type="match status" value="1"/>
</dbReference>
<dbReference type="HAMAP" id="MF_01161">
    <property type="entry name" value="tRNA_Ile_lys_synt"/>
    <property type="match status" value="1"/>
</dbReference>
<dbReference type="EMBL" id="JAVXZY010000002">
    <property type="protein sequence ID" value="MDT8999155.1"/>
    <property type="molecule type" value="Genomic_DNA"/>
</dbReference>
<dbReference type="Gene3D" id="1.20.59.20">
    <property type="match status" value="1"/>
</dbReference>
<evidence type="ECO:0000259" key="9">
    <source>
        <dbReference type="SMART" id="SM00977"/>
    </source>
</evidence>
<dbReference type="NCBIfam" id="TIGR02432">
    <property type="entry name" value="lysidine_TilS_N"/>
    <property type="match status" value="1"/>
</dbReference>
<comment type="caution">
    <text evidence="10">The sequence shown here is derived from an EMBL/GenBank/DDBJ whole genome shotgun (WGS) entry which is preliminary data.</text>
</comment>
<evidence type="ECO:0000256" key="2">
    <source>
        <dbReference type="ARBA" id="ARBA00022490"/>
    </source>
</evidence>
<dbReference type="Proteomes" id="UP001246372">
    <property type="component" value="Unassembled WGS sequence"/>
</dbReference>
<dbReference type="Gene3D" id="3.40.50.620">
    <property type="entry name" value="HUPs"/>
    <property type="match status" value="1"/>
</dbReference>
<dbReference type="SUPFAM" id="SSF52402">
    <property type="entry name" value="Adenine nucleotide alpha hydrolases-like"/>
    <property type="match status" value="1"/>
</dbReference>
<evidence type="ECO:0000256" key="6">
    <source>
        <dbReference type="ARBA" id="ARBA00022840"/>
    </source>
</evidence>
<evidence type="ECO:0000313" key="10">
    <source>
        <dbReference type="EMBL" id="MDT8999155.1"/>
    </source>
</evidence>
<evidence type="ECO:0000256" key="7">
    <source>
        <dbReference type="ARBA" id="ARBA00048539"/>
    </source>
</evidence>
<keyword evidence="5 8" id="KW-0547">Nucleotide-binding</keyword>
<keyword evidence="3 8" id="KW-0436">Ligase</keyword>
<keyword evidence="2 8" id="KW-0963">Cytoplasm</keyword>
<reference evidence="10" key="1">
    <citation type="submission" date="2023-09" db="EMBL/GenBank/DDBJ databases">
        <title>Paucibacter sp. APW11 Genome sequencing and assembly.</title>
        <authorList>
            <person name="Kim I."/>
        </authorList>
    </citation>
    <scope>NUCLEOTIDE SEQUENCE</scope>
    <source>
        <strain evidence="10">APW11</strain>
    </source>
</reference>
<evidence type="ECO:0000313" key="11">
    <source>
        <dbReference type="Proteomes" id="UP001246372"/>
    </source>
</evidence>
<keyword evidence="11" id="KW-1185">Reference proteome</keyword>
<evidence type="ECO:0000256" key="5">
    <source>
        <dbReference type="ARBA" id="ARBA00022741"/>
    </source>
</evidence>
<feature type="binding site" evidence="8">
    <location>
        <begin position="7"/>
        <end position="12"/>
    </location>
    <ligand>
        <name>ATP</name>
        <dbReference type="ChEBI" id="CHEBI:30616"/>
    </ligand>
</feature>
<comment type="domain">
    <text evidence="8">The N-terminal region contains the highly conserved SGGXDS motif, predicted to be a P-loop motif involved in ATP binding.</text>
</comment>
<name>A0ABU3P9B6_9BURK</name>
<dbReference type="InterPro" id="IPR015262">
    <property type="entry name" value="tRNA_Ile_lys_synt_subst-bd"/>
</dbReference>
<comment type="similarity">
    <text evidence="8">Belongs to the tRNA(Ile)-lysidine synthase family.</text>
</comment>
<keyword evidence="6 8" id="KW-0067">ATP-binding</keyword>
<dbReference type="SMART" id="SM00977">
    <property type="entry name" value="TilS_C"/>
    <property type="match status" value="1"/>
</dbReference>
<dbReference type="SUPFAM" id="SSF56037">
    <property type="entry name" value="PheT/TilS domain"/>
    <property type="match status" value="1"/>
</dbReference>
<dbReference type="InterPro" id="IPR012795">
    <property type="entry name" value="tRNA_Ile_lys_synt_N"/>
</dbReference>
<dbReference type="InterPro" id="IPR014729">
    <property type="entry name" value="Rossmann-like_a/b/a_fold"/>
</dbReference>
<feature type="domain" description="Lysidine-tRNA(Ile) synthetase C-terminal" evidence="9">
    <location>
        <begin position="372"/>
        <end position="442"/>
    </location>
</feature>
<evidence type="ECO:0000256" key="4">
    <source>
        <dbReference type="ARBA" id="ARBA00022694"/>
    </source>
</evidence>
<evidence type="ECO:0000256" key="8">
    <source>
        <dbReference type="HAMAP-Rule" id="MF_01161"/>
    </source>
</evidence>
<dbReference type="EC" id="6.3.4.19" evidence="8"/>
<dbReference type="Pfam" id="PF09179">
    <property type="entry name" value="TilS"/>
    <property type="match status" value="1"/>
</dbReference>
<dbReference type="CDD" id="cd01992">
    <property type="entry name" value="TilS_N"/>
    <property type="match status" value="1"/>
</dbReference>
<dbReference type="SUPFAM" id="SSF82829">
    <property type="entry name" value="MesJ substrate recognition domain-like"/>
    <property type="match status" value="1"/>
</dbReference>